<dbReference type="AlphaFoldDB" id="A0A6J5WHP9"/>
<dbReference type="EC" id="2.3.2.27" evidence="6"/>
<reference evidence="10" key="1">
    <citation type="journal article" date="2020" name="Genome Biol.">
        <title>Gamete binning: chromosome-level and haplotype-resolved genome assembly enabled by high-throughput single-cell sequencing of gamete genomes.</title>
        <authorList>
            <person name="Campoy J.A."/>
            <person name="Sun H."/>
            <person name="Goel M."/>
            <person name="Jiao W.-B."/>
            <person name="Folz-Donahue K."/>
            <person name="Wang N."/>
            <person name="Rubio M."/>
            <person name="Liu C."/>
            <person name="Kukat C."/>
            <person name="Ruiz D."/>
            <person name="Huettel B."/>
            <person name="Schneeberger K."/>
        </authorList>
    </citation>
    <scope>NUCLEOTIDE SEQUENCE [LARGE SCALE GENOMIC DNA]</scope>
    <source>
        <strain evidence="10">cv. Rojo Pasion</strain>
    </source>
</reference>
<keyword evidence="4 6" id="KW-0862">Zinc</keyword>
<keyword evidence="6" id="KW-0808">Transferase</keyword>
<comment type="similarity">
    <text evidence="6">Belongs to the BRE1 family.</text>
</comment>
<keyword evidence="6" id="KW-0156">Chromatin regulator</keyword>
<dbReference type="GO" id="GO:0033503">
    <property type="term" value="C:HULC complex"/>
    <property type="evidence" value="ECO:0007669"/>
    <property type="project" value="TreeGrafter"/>
</dbReference>
<evidence type="ECO:0000256" key="1">
    <source>
        <dbReference type="ARBA" id="ARBA00004123"/>
    </source>
</evidence>
<evidence type="ECO:0000256" key="4">
    <source>
        <dbReference type="ARBA" id="ARBA00022833"/>
    </source>
</evidence>
<evidence type="ECO:0000256" key="6">
    <source>
        <dbReference type="RuleBase" id="RU365038"/>
    </source>
</evidence>
<feature type="region of interest" description="Disordered" evidence="8">
    <location>
        <begin position="1"/>
        <end position="36"/>
    </location>
</feature>
<evidence type="ECO:0000256" key="3">
    <source>
        <dbReference type="ARBA" id="ARBA00022771"/>
    </source>
</evidence>
<dbReference type="GO" id="GO:0061630">
    <property type="term" value="F:ubiquitin protein ligase activity"/>
    <property type="evidence" value="ECO:0007669"/>
    <property type="project" value="UniProtKB-EC"/>
</dbReference>
<evidence type="ECO:0000256" key="2">
    <source>
        <dbReference type="ARBA" id="ARBA00022723"/>
    </source>
</evidence>
<evidence type="ECO:0000256" key="7">
    <source>
        <dbReference type="SAM" id="Coils"/>
    </source>
</evidence>
<name>A0A6J5WHP9_PRUAR</name>
<dbReference type="GO" id="GO:0006325">
    <property type="term" value="P:chromatin organization"/>
    <property type="evidence" value="ECO:0007669"/>
    <property type="project" value="UniProtKB-KW"/>
</dbReference>
<dbReference type="Proteomes" id="UP000507245">
    <property type="component" value="Unassembled WGS sequence"/>
</dbReference>
<dbReference type="PANTHER" id="PTHR23163">
    <property type="entry name" value="RING FINGER PROTEIN-RELATED"/>
    <property type="match status" value="1"/>
</dbReference>
<evidence type="ECO:0000256" key="5">
    <source>
        <dbReference type="ARBA" id="ARBA00023242"/>
    </source>
</evidence>
<keyword evidence="6" id="KW-0833">Ubl conjugation pathway</keyword>
<keyword evidence="2 6" id="KW-0479">Metal-binding</keyword>
<organism evidence="9 10">
    <name type="scientific">Prunus armeniaca</name>
    <name type="common">Apricot</name>
    <name type="synonym">Armeniaca vulgaris</name>
    <dbReference type="NCBI Taxonomy" id="36596"/>
    <lineage>
        <taxon>Eukaryota</taxon>
        <taxon>Viridiplantae</taxon>
        <taxon>Streptophyta</taxon>
        <taxon>Embryophyta</taxon>
        <taxon>Tracheophyta</taxon>
        <taxon>Spermatophyta</taxon>
        <taxon>Magnoliopsida</taxon>
        <taxon>eudicotyledons</taxon>
        <taxon>Gunneridae</taxon>
        <taxon>Pentapetalae</taxon>
        <taxon>rosids</taxon>
        <taxon>fabids</taxon>
        <taxon>Rosales</taxon>
        <taxon>Rosaceae</taxon>
        <taxon>Amygdaloideae</taxon>
        <taxon>Amygdaleae</taxon>
        <taxon>Prunus</taxon>
    </lineage>
</organism>
<keyword evidence="6 7" id="KW-0175">Coiled coil</keyword>
<dbReference type="GO" id="GO:0016567">
    <property type="term" value="P:protein ubiquitination"/>
    <property type="evidence" value="ECO:0007669"/>
    <property type="project" value="UniProtKB-UniRule"/>
</dbReference>
<gene>
    <name evidence="9" type="ORF">ORAREDHAP_LOCUS9859</name>
</gene>
<dbReference type="GO" id="GO:0008270">
    <property type="term" value="F:zinc ion binding"/>
    <property type="evidence" value="ECO:0007669"/>
    <property type="project" value="UniProtKB-KW"/>
</dbReference>
<dbReference type="GO" id="GO:0005634">
    <property type="term" value="C:nucleus"/>
    <property type="evidence" value="ECO:0007669"/>
    <property type="project" value="UniProtKB-SubCell"/>
</dbReference>
<proteinExistence type="inferred from homology"/>
<comment type="catalytic activity">
    <reaction evidence="6">
        <text>S-ubiquitinyl-[E2 ubiquitin-conjugating enzyme]-L-cysteine + [acceptor protein]-L-lysine = [E2 ubiquitin-conjugating enzyme]-L-cysteine + N(6)-ubiquitinyl-[acceptor protein]-L-lysine.</text>
        <dbReference type="EC" id="2.3.2.27"/>
    </reaction>
</comment>
<protein>
    <recommendedName>
        <fullName evidence="6">E3 ubiquitin protein ligase</fullName>
        <ecNumber evidence="6">2.3.2.27</ecNumber>
    </recommendedName>
</protein>
<keyword evidence="5 6" id="KW-0539">Nucleus</keyword>
<dbReference type="InterPro" id="IPR013956">
    <property type="entry name" value="E3_ubiquit_lig_Bre1"/>
</dbReference>
<dbReference type="OrthoDB" id="10266039at2759"/>
<feature type="compositionally biased region" description="Polar residues" evidence="8">
    <location>
        <begin position="17"/>
        <end position="36"/>
    </location>
</feature>
<evidence type="ECO:0000313" key="10">
    <source>
        <dbReference type="Proteomes" id="UP000507245"/>
    </source>
</evidence>
<dbReference type="UniPathway" id="UPA00143"/>
<sequence length="469" mass="53559">MENSDSDEPEKKKPHLNSLSPTMARSSTTSPPNNHSVDAAVLQYQNQRLLHQIDKQKHDLQDLEAKIKELKDKQGSYDEMLITVNQIWNQLVDDLILLGLCAGGSQNALQILDGADYSRGSIPSCSAEEMFLCRLLQRDSIEANGNDEIAKYVEEALTLRHTSTRELLKLLEHTIYSHREKTESMVHTLDGKISSEDAIIQLPKIDDMMEREVKNLREAIDILHVKQKEYADVIRTYLSSQSTDQSEISRITGELDDSMTELEESRRKLVNLKMQKDVASGMHNLTSGAVNGTLSPEKSTERTISLRELRNSIEETKILAADRLSEYQEAHEENLTLSKQLQEFQNELKDDKFVHSSRLYTMRNDQLQHWNVEVDRYKALTDSLQADRALVVRREKDLNVKVESADAIRNSIGNTDSRIEELELQLQKCIIEKNDFEINMEEAVQDSGENYISLMFIDINCEFTQASGT</sequence>
<keyword evidence="3 6" id="KW-0863">Zinc-finger</keyword>
<evidence type="ECO:0000313" key="9">
    <source>
        <dbReference type="EMBL" id="CAB4297828.1"/>
    </source>
</evidence>
<comment type="subcellular location">
    <subcellularLocation>
        <location evidence="1 6">Nucleus</location>
    </subcellularLocation>
</comment>
<feature type="coiled-coil region" evidence="7">
    <location>
        <begin position="46"/>
        <end position="80"/>
    </location>
</feature>
<dbReference type="EMBL" id="CAEKKB010000001">
    <property type="protein sequence ID" value="CAB4297828.1"/>
    <property type="molecule type" value="Genomic_DNA"/>
</dbReference>
<comment type="pathway">
    <text evidence="6">Protein modification; protein ubiquitination.</text>
</comment>
<evidence type="ECO:0000256" key="8">
    <source>
        <dbReference type="SAM" id="MobiDB-lite"/>
    </source>
</evidence>
<keyword evidence="10" id="KW-1185">Reference proteome</keyword>
<accession>A0A6J5WHP9</accession>
<dbReference type="PANTHER" id="PTHR23163:SF8">
    <property type="entry name" value="E3 UBIQUITIN-PROTEIN LIGASE BRE1-LIKE 2"/>
    <property type="match status" value="1"/>
</dbReference>